<name>A0ABD0XXY4_9HEMI</name>
<keyword evidence="1" id="KW-0732">Signal</keyword>
<evidence type="ECO:0000313" key="2">
    <source>
        <dbReference type="EMBL" id="KAL1116124.1"/>
    </source>
</evidence>
<feature type="chain" id="PRO_5044745415" evidence="1">
    <location>
        <begin position="22"/>
        <end position="149"/>
    </location>
</feature>
<reference evidence="2 3" key="1">
    <citation type="submission" date="2024-07" db="EMBL/GenBank/DDBJ databases">
        <title>Chromosome-level genome assembly of the water stick insect Ranatra chinensis (Heteroptera: Nepidae).</title>
        <authorList>
            <person name="Liu X."/>
        </authorList>
    </citation>
    <scope>NUCLEOTIDE SEQUENCE [LARGE SCALE GENOMIC DNA]</scope>
    <source>
        <strain evidence="2">Cailab_2021Rc</strain>
        <tissue evidence="2">Muscle</tissue>
    </source>
</reference>
<dbReference type="Proteomes" id="UP001558652">
    <property type="component" value="Unassembled WGS sequence"/>
</dbReference>
<protein>
    <submittedName>
        <fullName evidence="2">Uncharacterized protein</fullName>
    </submittedName>
</protein>
<accession>A0ABD0XXY4</accession>
<organism evidence="2 3">
    <name type="scientific">Ranatra chinensis</name>
    <dbReference type="NCBI Taxonomy" id="642074"/>
    <lineage>
        <taxon>Eukaryota</taxon>
        <taxon>Metazoa</taxon>
        <taxon>Ecdysozoa</taxon>
        <taxon>Arthropoda</taxon>
        <taxon>Hexapoda</taxon>
        <taxon>Insecta</taxon>
        <taxon>Pterygota</taxon>
        <taxon>Neoptera</taxon>
        <taxon>Paraneoptera</taxon>
        <taxon>Hemiptera</taxon>
        <taxon>Heteroptera</taxon>
        <taxon>Panheteroptera</taxon>
        <taxon>Nepomorpha</taxon>
        <taxon>Nepidae</taxon>
        <taxon>Ranatrinae</taxon>
        <taxon>Ranatra</taxon>
    </lineage>
</organism>
<gene>
    <name evidence="2" type="ORF">AAG570_005619</name>
</gene>
<proteinExistence type="predicted"/>
<evidence type="ECO:0000256" key="1">
    <source>
        <dbReference type="SAM" id="SignalP"/>
    </source>
</evidence>
<evidence type="ECO:0000313" key="3">
    <source>
        <dbReference type="Proteomes" id="UP001558652"/>
    </source>
</evidence>
<dbReference type="Gene3D" id="1.20.120.20">
    <property type="entry name" value="Apolipoprotein"/>
    <property type="match status" value="1"/>
</dbReference>
<dbReference type="AlphaFoldDB" id="A0ABD0XXY4"/>
<sequence>MTSTIISLVFCLLTVSRLGSCGEYALDDPEEEYKRMLDEFLSRAGDVMQSLDAQRDEYFANLQAKIESRQLDLLTRSKRDTSSDSDDMMAKLNKAFAVLKESVQSAMSDISKSDVYQDAQSKLKEFGETLSETGKKFGAKIQDGMKDMS</sequence>
<keyword evidence="3" id="KW-1185">Reference proteome</keyword>
<dbReference type="EMBL" id="JBFDAA010000018">
    <property type="protein sequence ID" value="KAL1116124.1"/>
    <property type="molecule type" value="Genomic_DNA"/>
</dbReference>
<comment type="caution">
    <text evidence="2">The sequence shown here is derived from an EMBL/GenBank/DDBJ whole genome shotgun (WGS) entry which is preliminary data.</text>
</comment>
<feature type="signal peptide" evidence="1">
    <location>
        <begin position="1"/>
        <end position="21"/>
    </location>
</feature>